<dbReference type="InterPro" id="IPR002686">
    <property type="entry name" value="Transposase_17"/>
</dbReference>
<feature type="domain" description="Transposase IS200-like" evidence="1">
    <location>
        <begin position="12"/>
        <end position="132"/>
    </location>
</feature>
<keyword evidence="4" id="KW-1185">Reference proteome</keyword>
<evidence type="ECO:0000259" key="1">
    <source>
        <dbReference type="SMART" id="SM01321"/>
    </source>
</evidence>
<dbReference type="SMART" id="SM01321">
    <property type="entry name" value="Y1_Tnp"/>
    <property type="match status" value="1"/>
</dbReference>
<reference evidence="2 4" key="3">
    <citation type="submission" date="2005-06" db="EMBL/GenBank/DDBJ databases">
        <title>Sequencing of the draft genome and assembly of Crocosphaera watsonii WH 8501.</title>
        <authorList>
            <consortium name="US DOE Joint Genome Institute (JGI-PGF)"/>
            <person name="Copeland A."/>
            <person name="Lucas S."/>
            <person name="Lapidus A."/>
            <person name="Barry K."/>
            <person name="Detter C."/>
            <person name="Glavina T."/>
            <person name="Hammon N."/>
            <person name="Israni S."/>
            <person name="Pitluck S."/>
            <person name="Richardson P."/>
        </authorList>
    </citation>
    <scope>NUCLEOTIDE SEQUENCE [LARGE SCALE GENOMIC DNA]</scope>
    <source>
        <strain evidence="2 4">WH 8501</strain>
    </source>
</reference>
<evidence type="ECO:0000313" key="2">
    <source>
        <dbReference type="EMBL" id="EAM49273.1"/>
    </source>
</evidence>
<protein>
    <submittedName>
        <fullName evidence="2">Transposase IS200-like</fullName>
    </submittedName>
</protein>
<dbReference type="GO" id="GO:0006313">
    <property type="term" value="P:DNA transposition"/>
    <property type="evidence" value="ECO:0007669"/>
    <property type="project" value="InterPro"/>
</dbReference>
<dbReference type="SUPFAM" id="SSF143422">
    <property type="entry name" value="Transposase IS200-like"/>
    <property type="match status" value="1"/>
</dbReference>
<gene>
    <name evidence="2" type="ORF">CwatDRAFT_2017</name>
    <name evidence="3" type="ORF">CwatDRAFT_6417</name>
</gene>
<dbReference type="GO" id="GO:0004803">
    <property type="term" value="F:transposase activity"/>
    <property type="evidence" value="ECO:0007669"/>
    <property type="project" value="InterPro"/>
</dbReference>
<sequence length="136" mass="16088">MNKDFVSSGRSVSDLKAHLVLTTKYRKDVFTGEMIERVHEIMFDLCKKWDCKLIEFNGESNHVHLLFQYYPQMELPKFINSIKSVSSRKIRQEYSEHLNKIYWKKVLWNESYFIASCGGVTISVLKKYIEGQDKPQ</sequence>
<dbReference type="NCBIfam" id="NF033573">
    <property type="entry name" value="transpos_IS200"/>
    <property type="match status" value="1"/>
</dbReference>
<accession>Q4BZD6</accession>
<dbReference type="KEGG" id="cwa:CwatDRAFT_2017"/>
<dbReference type="OrthoDB" id="9793729at2"/>
<proteinExistence type="predicted"/>
<dbReference type="Pfam" id="PF01797">
    <property type="entry name" value="Y1_Tnp"/>
    <property type="match status" value="1"/>
</dbReference>
<dbReference type="PANTHER" id="PTHR33360:SF2">
    <property type="entry name" value="TRANSPOSASE FOR INSERTION SEQUENCE ELEMENT IS200"/>
    <property type="match status" value="1"/>
</dbReference>
<evidence type="ECO:0000313" key="3">
    <source>
        <dbReference type="EMBL" id="EAM53373.1"/>
    </source>
</evidence>
<evidence type="ECO:0000313" key="4">
    <source>
        <dbReference type="Proteomes" id="UP000003922"/>
    </source>
</evidence>
<dbReference type="EMBL" id="AADV02000080">
    <property type="protein sequence ID" value="EAM49273.1"/>
    <property type="molecule type" value="Genomic_DNA"/>
</dbReference>
<comment type="caution">
    <text evidence="2">The sequence shown here is derived from an EMBL/GenBank/DDBJ whole genome shotgun (WGS) entry which is preliminary data.</text>
</comment>
<dbReference type="GO" id="GO:0003677">
    <property type="term" value="F:DNA binding"/>
    <property type="evidence" value="ECO:0007669"/>
    <property type="project" value="InterPro"/>
</dbReference>
<dbReference type="PANTHER" id="PTHR33360">
    <property type="entry name" value="TRANSPOSASE FOR INSERTION SEQUENCE ELEMENT IS200"/>
    <property type="match status" value="1"/>
</dbReference>
<dbReference type="KEGG" id="cwa:CwatDRAFT_6417"/>
<dbReference type="AlphaFoldDB" id="Q4BZD6"/>
<dbReference type="Proteomes" id="UP000003922">
    <property type="component" value="Unassembled WGS sequence"/>
</dbReference>
<dbReference type="Gene3D" id="3.30.70.1290">
    <property type="entry name" value="Transposase IS200-like"/>
    <property type="match status" value="1"/>
</dbReference>
<reference evidence="2 4" key="1">
    <citation type="submission" date="2004-02" db="EMBL/GenBank/DDBJ databases">
        <authorList>
            <consortium name="DOE Joint Genome Institute"/>
        </authorList>
    </citation>
    <scope>NUCLEOTIDE SEQUENCE [LARGE SCALE GENOMIC DNA]</scope>
    <source>
        <strain evidence="2 4">WH 8501</strain>
    </source>
</reference>
<reference evidence="2 4" key="2">
    <citation type="submission" date="2005-06" db="EMBL/GenBank/DDBJ databases">
        <title>Annotation of the draft genome assembly of Crocosphaera watsonii WH 8501.</title>
        <authorList>
            <consortium name="US DOE Joint Genome Institute (JGI-ORNL)"/>
            <person name="Larimer F."/>
            <person name="Land M."/>
        </authorList>
    </citation>
    <scope>NUCLEOTIDE SEQUENCE [LARGE SCALE GENOMIC DNA]</scope>
    <source>
        <strain evidence="2 4">WH 8501</strain>
    </source>
</reference>
<dbReference type="RefSeq" id="WP_007303669.1">
    <property type="nucleotide sequence ID" value="NZ_AADV02000001.1"/>
</dbReference>
<name>Q4BZD6_CROWT</name>
<dbReference type="EMBL" id="AADV02000001">
    <property type="protein sequence ID" value="EAM53373.1"/>
    <property type="molecule type" value="Genomic_DNA"/>
</dbReference>
<dbReference type="InterPro" id="IPR036515">
    <property type="entry name" value="Transposase_17_sf"/>
</dbReference>
<organism evidence="2 4">
    <name type="scientific">Crocosphaera watsonii WH 8501</name>
    <dbReference type="NCBI Taxonomy" id="165597"/>
    <lineage>
        <taxon>Bacteria</taxon>
        <taxon>Bacillati</taxon>
        <taxon>Cyanobacteriota</taxon>
        <taxon>Cyanophyceae</taxon>
        <taxon>Oscillatoriophycideae</taxon>
        <taxon>Chroococcales</taxon>
        <taxon>Aphanothecaceae</taxon>
        <taxon>Crocosphaera</taxon>
    </lineage>
</organism>